<keyword evidence="11 14" id="KW-1133">Transmembrane helix</keyword>
<dbReference type="Gene3D" id="1.10.8.500">
    <property type="entry name" value="HAMP domain in histidine kinase"/>
    <property type="match status" value="1"/>
</dbReference>
<evidence type="ECO:0000259" key="16">
    <source>
        <dbReference type="PROSITE" id="PS50885"/>
    </source>
</evidence>
<dbReference type="InterPro" id="IPR003660">
    <property type="entry name" value="HAMP_dom"/>
</dbReference>
<evidence type="ECO:0000256" key="6">
    <source>
        <dbReference type="ARBA" id="ARBA00022679"/>
    </source>
</evidence>
<keyword evidence="8" id="KW-0547">Nucleotide-binding</keyword>
<keyword evidence="4" id="KW-1003">Cell membrane</keyword>
<dbReference type="InterPro" id="IPR050640">
    <property type="entry name" value="Bact_2-comp_sensor_kinase"/>
</dbReference>
<evidence type="ECO:0000256" key="3">
    <source>
        <dbReference type="ARBA" id="ARBA00012438"/>
    </source>
</evidence>
<keyword evidence="12" id="KW-0902">Two-component regulatory system</keyword>
<dbReference type="PROSITE" id="PS50109">
    <property type="entry name" value="HIS_KIN"/>
    <property type="match status" value="1"/>
</dbReference>
<evidence type="ECO:0000256" key="7">
    <source>
        <dbReference type="ARBA" id="ARBA00022692"/>
    </source>
</evidence>
<protein>
    <recommendedName>
        <fullName evidence="3">histidine kinase</fullName>
        <ecNumber evidence="3">2.7.13.3</ecNumber>
    </recommendedName>
</protein>
<accession>A0ABT9YWJ3</accession>
<feature type="domain" description="Histidine kinase" evidence="15">
    <location>
        <begin position="373"/>
        <end position="595"/>
    </location>
</feature>
<dbReference type="Proteomes" id="UP001232245">
    <property type="component" value="Unassembled WGS sequence"/>
</dbReference>
<dbReference type="InterPro" id="IPR010559">
    <property type="entry name" value="Sig_transdc_His_kin_internal"/>
</dbReference>
<keyword evidence="6 17" id="KW-0808">Transferase</keyword>
<organism evidence="17 18">
    <name type="scientific">Metabacillus niabensis</name>
    <dbReference type="NCBI Taxonomy" id="324854"/>
    <lineage>
        <taxon>Bacteria</taxon>
        <taxon>Bacillati</taxon>
        <taxon>Bacillota</taxon>
        <taxon>Bacilli</taxon>
        <taxon>Bacillales</taxon>
        <taxon>Bacillaceae</taxon>
        <taxon>Metabacillus</taxon>
    </lineage>
</organism>
<dbReference type="PANTHER" id="PTHR34220:SF11">
    <property type="entry name" value="SENSOR PROTEIN KINASE HPTS"/>
    <property type="match status" value="1"/>
</dbReference>
<evidence type="ECO:0000256" key="5">
    <source>
        <dbReference type="ARBA" id="ARBA00022553"/>
    </source>
</evidence>
<dbReference type="Pfam" id="PF02518">
    <property type="entry name" value="HATPase_c"/>
    <property type="match status" value="1"/>
</dbReference>
<evidence type="ECO:0000256" key="1">
    <source>
        <dbReference type="ARBA" id="ARBA00000085"/>
    </source>
</evidence>
<dbReference type="SMART" id="SM00304">
    <property type="entry name" value="HAMP"/>
    <property type="match status" value="1"/>
</dbReference>
<evidence type="ECO:0000256" key="11">
    <source>
        <dbReference type="ARBA" id="ARBA00022989"/>
    </source>
</evidence>
<dbReference type="SUPFAM" id="SSF55874">
    <property type="entry name" value="ATPase domain of HSP90 chaperone/DNA topoisomerase II/histidine kinase"/>
    <property type="match status" value="1"/>
</dbReference>
<evidence type="ECO:0000256" key="2">
    <source>
        <dbReference type="ARBA" id="ARBA00004651"/>
    </source>
</evidence>
<evidence type="ECO:0000256" key="8">
    <source>
        <dbReference type="ARBA" id="ARBA00022741"/>
    </source>
</evidence>
<evidence type="ECO:0000313" key="18">
    <source>
        <dbReference type="Proteomes" id="UP001232245"/>
    </source>
</evidence>
<keyword evidence="5" id="KW-0597">Phosphoprotein</keyword>
<dbReference type="EMBL" id="JAUSTZ010000001">
    <property type="protein sequence ID" value="MDQ0224366.1"/>
    <property type="molecule type" value="Genomic_DNA"/>
</dbReference>
<keyword evidence="10" id="KW-0067">ATP-binding</keyword>
<dbReference type="SUPFAM" id="SSF158472">
    <property type="entry name" value="HAMP domain-like"/>
    <property type="match status" value="1"/>
</dbReference>
<feature type="domain" description="HAMP" evidence="16">
    <location>
        <begin position="323"/>
        <end position="375"/>
    </location>
</feature>
<gene>
    <name evidence="17" type="ORF">J2S02_000688</name>
</gene>
<evidence type="ECO:0000256" key="4">
    <source>
        <dbReference type="ARBA" id="ARBA00022475"/>
    </source>
</evidence>
<evidence type="ECO:0000256" key="14">
    <source>
        <dbReference type="SAM" id="Phobius"/>
    </source>
</evidence>
<sequence>MFRTSIRNKLIVLLLLITIVPFGTSIVTTYLYTKESLKDKFVDENVNLLYQGKLNVEGYIDELKNLSLSFYTNIDFMAYLRNPELDDDYLAKETVKNVILTILHAEENINRVNIVFIKDDLNVSVSKRSSVVFSPFIQELEAENYEKALKNKYYVYLEPMHVVQGEKAANDKRNKRDIFTLHRVLLDIPSNDLLGYISLDIAPSQIINISEKLYVKDKEEFYIISSEGEMIFQSNNKVSEDEAWIKKLTASKKQSGTMELETDSFQGLMIYDRTSEASGGWILAKRIPYTSVFESALSVAKINILFGIIGLCLVILGSFFVSFKITSPIRILLQHINKVEKGDMNVEFVPLGKDEIGVLGNRFQEMIGKINQLINREYKLELENKTNQLKVLQSQLNPHFLYNALQSIGTVALKNKVPQIYTLVTHLSKIMRYGMNIDEDLVPLAKEIDYTKAYLLLQRERFGEQFTYSLNFKETDLSITVPKMILQPIIENYFKHGFDSRADSIGQLAVEGKRQDDMFVITIRDNGIGMSESRLVQIKQTLTDTQQERPTKGTNIGLKNVYLRLKLYYGQKGTLHLDNQKGGGIYVSITFPIEARGILDEGNHY</sequence>
<dbReference type="CDD" id="cd06225">
    <property type="entry name" value="HAMP"/>
    <property type="match status" value="1"/>
</dbReference>
<reference evidence="17 18" key="1">
    <citation type="submission" date="2023-07" db="EMBL/GenBank/DDBJ databases">
        <title>Genomic Encyclopedia of Type Strains, Phase IV (KMG-IV): sequencing the most valuable type-strain genomes for metagenomic binning, comparative biology and taxonomic classification.</title>
        <authorList>
            <person name="Goeker M."/>
        </authorList>
    </citation>
    <scope>NUCLEOTIDE SEQUENCE [LARGE SCALE GENOMIC DNA]</scope>
    <source>
        <strain evidence="17 18">DSM 17723</strain>
    </source>
</reference>
<dbReference type="InterPro" id="IPR036890">
    <property type="entry name" value="HATPase_C_sf"/>
</dbReference>
<dbReference type="Pfam" id="PF06580">
    <property type="entry name" value="His_kinase"/>
    <property type="match status" value="1"/>
</dbReference>
<dbReference type="RefSeq" id="WP_174879441.1">
    <property type="nucleotide sequence ID" value="NZ_CADEPK010000021.1"/>
</dbReference>
<dbReference type="InterPro" id="IPR005467">
    <property type="entry name" value="His_kinase_dom"/>
</dbReference>
<comment type="catalytic activity">
    <reaction evidence="1">
        <text>ATP + protein L-histidine = ADP + protein N-phospho-L-histidine.</text>
        <dbReference type="EC" id="2.7.13.3"/>
    </reaction>
</comment>
<evidence type="ECO:0000256" key="9">
    <source>
        <dbReference type="ARBA" id="ARBA00022777"/>
    </source>
</evidence>
<keyword evidence="18" id="KW-1185">Reference proteome</keyword>
<comment type="caution">
    <text evidence="17">The sequence shown here is derived from an EMBL/GenBank/DDBJ whole genome shotgun (WGS) entry which is preliminary data.</text>
</comment>
<keyword evidence="13 14" id="KW-0472">Membrane</keyword>
<keyword evidence="9 17" id="KW-0418">Kinase</keyword>
<evidence type="ECO:0000256" key="13">
    <source>
        <dbReference type="ARBA" id="ARBA00023136"/>
    </source>
</evidence>
<evidence type="ECO:0000256" key="10">
    <source>
        <dbReference type="ARBA" id="ARBA00022840"/>
    </source>
</evidence>
<comment type="subcellular location">
    <subcellularLocation>
        <location evidence="2">Cell membrane</location>
        <topology evidence="2">Multi-pass membrane protein</topology>
    </subcellularLocation>
</comment>
<dbReference type="PANTHER" id="PTHR34220">
    <property type="entry name" value="SENSOR HISTIDINE KINASE YPDA"/>
    <property type="match status" value="1"/>
</dbReference>
<dbReference type="GO" id="GO:0004673">
    <property type="term" value="F:protein histidine kinase activity"/>
    <property type="evidence" value="ECO:0007669"/>
    <property type="project" value="UniProtKB-EC"/>
</dbReference>
<evidence type="ECO:0000313" key="17">
    <source>
        <dbReference type="EMBL" id="MDQ0224366.1"/>
    </source>
</evidence>
<dbReference type="Gene3D" id="3.30.565.10">
    <property type="entry name" value="Histidine kinase-like ATPase, C-terminal domain"/>
    <property type="match status" value="1"/>
</dbReference>
<evidence type="ECO:0000259" key="15">
    <source>
        <dbReference type="PROSITE" id="PS50109"/>
    </source>
</evidence>
<evidence type="ECO:0000256" key="12">
    <source>
        <dbReference type="ARBA" id="ARBA00023012"/>
    </source>
</evidence>
<dbReference type="EC" id="2.7.13.3" evidence="3"/>
<name>A0ABT9YWJ3_9BACI</name>
<dbReference type="Pfam" id="PF00672">
    <property type="entry name" value="HAMP"/>
    <property type="match status" value="1"/>
</dbReference>
<proteinExistence type="predicted"/>
<feature type="transmembrane region" description="Helical" evidence="14">
    <location>
        <begin position="304"/>
        <end position="323"/>
    </location>
</feature>
<dbReference type="PROSITE" id="PS50885">
    <property type="entry name" value="HAMP"/>
    <property type="match status" value="1"/>
</dbReference>
<dbReference type="InterPro" id="IPR003594">
    <property type="entry name" value="HATPase_dom"/>
</dbReference>
<dbReference type="Gene3D" id="3.30.450.20">
    <property type="entry name" value="PAS domain"/>
    <property type="match status" value="1"/>
</dbReference>
<keyword evidence="7 14" id="KW-0812">Transmembrane</keyword>